<accession>A0ABP9PVF3</accession>
<dbReference type="Proteomes" id="UP001499852">
    <property type="component" value="Unassembled WGS sequence"/>
</dbReference>
<dbReference type="EMBL" id="BAABIA010000015">
    <property type="protein sequence ID" value="GAA5149719.1"/>
    <property type="molecule type" value="Genomic_DNA"/>
</dbReference>
<proteinExistence type="predicted"/>
<protein>
    <recommendedName>
        <fullName evidence="3">Tir chaperone family protein CesT</fullName>
    </recommendedName>
</protein>
<organism evidence="1 2">
    <name type="scientific">Prosthecobacter algae</name>
    <dbReference type="NCBI Taxonomy" id="1144682"/>
    <lineage>
        <taxon>Bacteria</taxon>
        <taxon>Pseudomonadati</taxon>
        <taxon>Verrucomicrobiota</taxon>
        <taxon>Verrucomicrobiia</taxon>
        <taxon>Verrucomicrobiales</taxon>
        <taxon>Verrucomicrobiaceae</taxon>
        <taxon>Prosthecobacter</taxon>
    </lineage>
</organism>
<keyword evidence="2" id="KW-1185">Reference proteome</keyword>
<evidence type="ECO:0008006" key="3">
    <source>
        <dbReference type="Google" id="ProtNLM"/>
    </source>
</evidence>
<comment type="caution">
    <text evidence="1">The sequence shown here is derived from an EMBL/GenBank/DDBJ whole genome shotgun (WGS) entry which is preliminary data.</text>
</comment>
<reference evidence="2" key="1">
    <citation type="journal article" date="2019" name="Int. J. Syst. Evol. Microbiol.">
        <title>The Global Catalogue of Microorganisms (GCM) 10K type strain sequencing project: providing services to taxonomists for standard genome sequencing and annotation.</title>
        <authorList>
            <consortium name="The Broad Institute Genomics Platform"/>
            <consortium name="The Broad Institute Genome Sequencing Center for Infectious Disease"/>
            <person name="Wu L."/>
            <person name="Ma J."/>
        </authorList>
    </citation>
    <scope>NUCLEOTIDE SEQUENCE [LARGE SCALE GENOMIC DNA]</scope>
    <source>
        <strain evidence="2">JCM 18053</strain>
    </source>
</reference>
<dbReference type="SUPFAM" id="SSF69635">
    <property type="entry name" value="Type III secretory system chaperone-like"/>
    <property type="match status" value="1"/>
</dbReference>
<evidence type="ECO:0000313" key="2">
    <source>
        <dbReference type="Proteomes" id="UP001499852"/>
    </source>
</evidence>
<dbReference type="Gene3D" id="3.30.1460.10">
    <property type="match status" value="1"/>
</dbReference>
<evidence type="ECO:0000313" key="1">
    <source>
        <dbReference type="EMBL" id="GAA5149719.1"/>
    </source>
</evidence>
<dbReference type="CDD" id="cd16364">
    <property type="entry name" value="T3SC_I-like"/>
    <property type="match status" value="1"/>
</dbReference>
<dbReference type="Pfam" id="PF05932">
    <property type="entry name" value="CesT"/>
    <property type="match status" value="1"/>
</dbReference>
<gene>
    <name evidence="1" type="ORF">GCM10023213_47800</name>
</gene>
<name>A0ABP9PVF3_9BACT</name>
<dbReference type="RefSeq" id="WP_345738946.1">
    <property type="nucleotide sequence ID" value="NZ_BAABIA010000015.1"/>
</dbReference>
<dbReference type="InterPro" id="IPR010261">
    <property type="entry name" value="Tir_chaperone"/>
</dbReference>
<sequence length="130" mass="14484">MAQLCEELGIATPFPNEQGVFVIQVEEQELRFSLLNNGRVNLVGVIGRADEIAALRQISLQALLTSCLTLQAVRFGKLGREEVLSIEPATDELILWHSLDGPDVSIPAFFQTAEALLNELEFWKNWLAHP</sequence>